<name>A0A835YTW5_9STRA</name>
<protein>
    <submittedName>
        <fullName evidence="1">Uncharacterized protein</fullName>
    </submittedName>
</protein>
<sequence length="108" mass="12001">MVRTHFSVKKCCAYASLYDELCMDAHHAEIYLKGPVNATDVLQYLLFSAMRRTALGDLNGSVILKYQQSQYYNLFMSVTGNAVNIAMAIAGPVVKRALQMLRVPRGAP</sequence>
<dbReference type="AlphaFoldDB" id="A0A835YTW5"/>
<keyword evidence="2" id="KW-1185">Reference proteome</keyword>
<accession>A0A835YTW5</accession>
<gene>
    <name evidence="1" type="ORF">JKP88DRAFT_268821</name>
</gene>
<dbReference type="EMBL" id="JAFCMP010000319">
    <property type="protein sequence ID" value="KAG5181547.1"/>
    <property type="molecule type" value="Genomic_DNA"/>
</dbReference>
<feature type="non-terminal residue" evidence="1">
    <location>
        <position position="108"/>
    </location>
</feature>
<proteinExistence type="predicted"/>
<dbReference type="Proteomes" id="UP000664859">
    <property type="component" value="Unassembled WGS sequence"/>
</dbReference>
<reference evidence="1" key="1">
    <citation type="submission" date="2021-02" db="EMBL/GenBank/DDBJ databases">
        <title>First Annotated Genome of the Yellow-green Alga Tribonema minus.</title>
        <authorList>
            <person name="Mahan K.M."/>
        </authorList>
    </citation>
    <scope>NUCLEOTIDE SEQUENCE</scope>
    <source>
        <strain evidence="1">UTEX B ZZ1240</strain>
    </source>
</reference>
<comment type="caution">
    <text evidence="1">The sequence shown here is derived from an EMBL/GenBank/DDBJ whole genome shotgun (WGS) entry which is preliminary data.</text>
</comment>
<evidence type="ECO:0000313" key="2">
    <source>
        <dbReference type="Proteomes" id="UP000664859"/>
    </source>
</evidence>
<evidence type="ECO:0000313" key="1">
    <source>
        <dbReference type="EMBL" id="KAG5181547.1"/>
    </source>
</evidence>
<organism evidence="1 2">
    <name type="scientific">Tribonema minus</name>
    <dbReference type="NCBI Taxonomy" id="303371"/>
    <lineage>
        <taxon>Eukaryota</taxon>
        <taxon>Sar</taxon>
        <taxon>Stramenopiles</taxon>
        <taxon>Ochrophyta</taxon>
        <taxon>PX clade</taxon>
        <taxon>Xanthophyceae</taxon>
        <taxon>Tribonematales</taxon>
        <taxon>Tribonemataceae</taxon>
        <taxon>Tribonema</taxon>
    </lineage>
</organism>